<feature type="non-terminal residue" evidence="2">
    <location>
        <position position="81"/>
    </location>
</feature>
<name>A0ABD0QPH3_CIRMR</name>
<organism evidence="2 3">
    <name type="scientific">Cirrhinus mrigala</name>
    <name type="common">Mrigala</name>
    <dbReference type="NCBI Taxonomy" id="683832"/>
    <lineage>
        <taxon>Eukaryota</taxon>
        <taxon>Metazoa</taxon>
        <taxon>Chordata</taxon>
        <taxon>Craniata</taxon>
        <taxon>Vertebrata</taxon>
        <taxon>Euteleostomi</taxon>
        <taxon>Actinopterygii</taxon>
        <taxon>Neopterygii</taxon>
        <taxon>Teleostei</taxon>
        <taxon>Ostariophysi</taxon>
        <taxon>Cypriniformes</taxon>
        <taxon>Cyprinidae</taxon>
        <taxon>Labeoninae</taxon>
        <taxon>Labeonini</taxon>
        <taxon>Cirrhinus</taxon>
    </lineage>
</organism>
<protein>
    <submittedName>
        <fullName evidence="2">Uncharacterized protein</fullName>
    </submittedName>
</protein>
<accession>A0ABD0QPH3</accession>
<evidence type="ECO:0000313" key="3">
    <source>
        <dbReference type="Proteomes" id="UP001529510"/>
    </source>
</evidence>
<gene>
    <name evidence="2" type="ORF">M9458_014722</name>
</gene>
<evidence type="ECO:0000256" key="1">
    <source>
        <dbReference type="SAM" id="MobiDB-lite"/>
    </source>
</evidence>
<feature type="non-terminal residue" evidence="2">
    <location>
        <position position="1"/>
    </location>
</feature>
<sequence>VRRRLYADHTREFRSGRPVCGGDVCARHISRQHFERETSQHAAVPDPAGRGSPRAHLQPAQQTPAAAACGGLLCVPDHTGP</sequence>
<dbReference type="Proteomes" id="UP001529510">
    <property type="component" value="Unassembled WGS sequence"/>
</dbReference>
<dbReference type="AlphaFoldDB" id="A0ABD0QPH3"/>
<dbReference type="EMBL" id="JAMKFB020000007">
    <property type="protein sequence ID" value="KAL0187623.1"/>
    <property type="molecule type" value="Genomic_DNA"/>
</dbReference>
<feature type="region of interest" description="Disordered" evidence="1">
    <location>
        <begin position="33"/>
        <end position="62"/>
    </location>
</feature>
<evidence type="ECO:0000313" key="2">
    <source>
        <dbReference type="EMBL" id="KAL0187623.1"/>
    </source>
</evidence>
<keyword evidence="3" id="KW-1185">Reference proteome</keyword>
<reference evidence="2 3" key="1">
    <citation type="submission" date="2024-05" db="EMBL/GenBank/DDBJ databases">
        <title>Genome sequencing and assembly of Indian major carp, Cirrhinus mrigala (Hamilton, 1822).</title>
        <authorList>
            <person name="Mohindra V."/>
            <person name="Chowdhury L.M."/>
            <person name="Lal K."/>
            <person name="Jena J.K."/>
        </authorList>
    </citation>
    <scope>NUCLEOTIDE SEQUENCE [LARGE SCALE GENOMIC DNA]</scope>
    <source>
        <strain evidence="2">CM1030</strain>
        <tissue evidence="2">Blood</tissue>
    </source>
</reference>
<proteinExistence type="predicted"/>
<comment type="caution">
    <text evidence="2">The sequence shown here is derived from an EMBL/GenBank/DDBJ whole genome shotgun (WGS) entry which is preliminary data.</text>
</comment>